<dbReference type="InterPro" id="IPR006139">
    <property type="entry name" value="D-isomer_2_OHA_DH_cat_dom"/>
</dbReference>
<comment type="similarity">
    <text evidence="1 4">Belongs to the D-isomer specific 2-hydroxyacid dehydrogenase family.</text>
</comment>
<evidence type="ECO:0000313" key="8">
    <source>
        <dbReference type="Proteomes" id="UP000175616"/>
    </source>
</evidence>
<dbReference type="RefSeq" id="WP_014002624.1">
    <property type="nucleotide sequence ID" value="NZ_CP026328.2"/>
</dbReference>
<dbReference type="InterPro" id="IPR036291">
    <property type="entry name" value="NAD(P)-bd_dom_sf"/>
</dbReference>
<dbReference type="GO" id="GO:0008720">
    <property type="term" value="F:D-lactate dehydrogenase (NAD+) activity"/>
    <property type="evidence" value="ECO:0007669"/>
    <property type="project" value="TreeGrafter"/>
</dbReference>
<keyword evidence="2 4" id="KW-0560">Oxidoreductase</keyword>
<dbReference type="AlphaFoldDB" id="A0A1E7YJG7"/>
<dbReference type="PROSITE" id="PS00670">
    <property type="entry name" value="D_2_HYDROXYACID_DH_2"/>
    <property type="match status" value="1"/>
</dbReference>
<dbReference type="InterPro" id="IPR006140">
    <property type="entry name" value="D-isomer_DH_NAD-bd"/>
</dbReference>
<evidence type="ECO:0000256" key="3">
    <source>
        <dbReference type="ARBA" id="ARBA00023027"/>
    </source>
</evidence>
<dbReference type="PROSITE" id="PS00671">
    <property type="entry name" value="D_2_HYDROXYACID_DH_3"/>
    <property type="match status" value="1"/>
</dbReference>
<dbReference type="GeneID" id="92931094"/>
<dbReference type="InterPro" id="IPR058205">
    <property type="entry name" value="D-LDH-like"/>
</dbReference>
<evidence type="ECO:0000313" key="7">
    <source>
        <dbReference type="EMBL" id="OFC29568.1"/>
    </source>
</evidence>
<dbReference type="CDD" id="cd12183">
    <property type="entry name" value="LDH_like_2"/>
    <property type="match status" value="1"/>
</dbReference>
<dbReference type="FunFam" id="3.40.50.720:FF:000041">
    <property type="entry name" value="D-3-phosphoglycerate dehydrogenase"/>
    <property type="match status" value="1"/>
</dbReference>
<evidence type="ECO:0000259" key="5">
    <source>
        <dbReference type="Pfam" id="PF00389"/>
    </source>
</evidence>
<protein>
    <submittedName>
        <fullName evidence="7">Hydroxyacid dehydrogenase</fullName>
    </submittedName>
</protein>
<dbReference type="SUPFAM" id="SSF51735">
    <property type="entry name" value="NAD(P)-binding Rossmann-fold domains"/>
    <property type="match status" value="1"/>
</dbReference>
<dbReference type="SUPFAM" id="SSF52283">
    <property type="entry name" value="Formate/glycerate dehydrogenase catalytic domain-like"/>
    <property type="match status" value="1"/>
</dbReference>
<feature type="domain" description="D-isomer specific 2-hydroxyacid dehydrogenase NAD-binding" evidence="6">
    <location>
        <begin position="109"/>
        <end position="296"/>
    </location>
</feature>
<dbReference type="EMBL" id="LZYE01000366">
    <property type="protein sequence ID" value="OFC29568.1"/>
    <property type="molecule type" value="Genomic_DNA"/>
</dbReference>
<dbReference type="PANTHER" id="PTHR43026">
    <property type="entry name" value="2-HYDROXYACID DEHYDROGENASE HOMOLOG 1-RELATED"/>
    <property type="match status" value="1"/>
</dbReference>
<gene>
    <name evidence="7" type="ORF">BAE27_14650</name>
</gene>
<dbReference type="GO" id="GO:0004617">
    <property type="term" value="F:phosphoglycerate dehydrogenase activity"/>
    <property type="evidence" value="ECO:0007669"/>
    <property type="project" value="UniProtKB-ARBA"/>
</dbReference>
<dbReference type="GO" id="GO:0006564">
    <property type="term" value="P:L-serine biosynthetic process"/>
    <property type="evidence" value="ECO:0007669"/>
    <property type="project" value="UniProtKB-ARBA"/>
</dbReference>
<sequence>MRCLITSARPYDRAFLDAANHGRHELVYTDSALNIRTAAMAQGFPAICPFVDDTLDAEVLRIVAKHGTRLLVLRSTGFNHVHLATARELGITVMRVREYSPYAIAEFALALMLTLNRQLHRAYNRVREGNFLLDGLLGFDMHGKTVGLVGTGKIGTALARILHGMGCNLLGYDAQPSSACQELGVRYTTLEELLGQSHIVSLHLPLFPETQHLIDSERLAQMRPGAMLINTSRGGLIDTKALIDALKGRHVGAVGLDVYEEEADIYFRDHCDDIVCDDTFERLLTFPNVIVTGHQAFFTREAMETIAETTIKNLTDYCEGRGNENLVDAI</sequence>
<proteinExistence type="inferred from homology"/>
<feature type="domain" description="D-isomer specific 2-hydroxyacid dehydrogenase catalytic" evidence="5">
    <location>
        <begin position="4"/>
        <end position="327"/>
    </location>
</feature>
<dbReference type="OMA" id="VIVTAHQ"/>
<dbReference type="GO" id="GO:0051287">
    <property type="term" value="F:NAD binding"/>
    <property type="evidence" value="ECO:0007669"/>
    <property type="project" value="InterPro"/>
</dbReference>
<evidence type="ECO:0000259" key="6">
    <source>
        <dbReference type="Pfam" id="PF02826"/>
    </source>
</evidence>
<name>A0A1E7YJG7_9PROT</name>
<dbReference type="Gene3D" id="3.40.50.720">
    <property type="entry name" value="NAD(P)-binding Rossmann-like Domain"/>
    <property type="match status" value="2"/>
</dbReference>
<dbReference type="PANTHER" id="PTHR43026:SF1">
    <property type="entry name" value="2-HYDROXYACID DEHYDROGENASE HOMOLOG 1-RELATED"/>
    <property type="match status" value="1"/>
</dbReference>
<evidence type="ECO:0000256" key="2">
    <source>
        <dbReference type="ARBA" id="ARBA00023002"/>
    </source>
</evidence>
<dbReference type="InterPro" id="IPR029753">
    <property type="entry name" value="D-isomer_DH_CS"/>
</dbReference>
<evidence type="ECO:0000256" key="4">
    <source>
        <dbReference type="RuleBase" id="RU003719"/>
    </source>
</evidence>
<keyword evidence="3" id="KW-0520">NAD</keyword>
<dbReference type="GO" id="GO:0047545">
    <property type="term" value="F:(S)-2-hydroxyglutarate dehydrogenase activity"/>
    <property type="evidence" value="ECO:0007669"/>
    <property type="project" value="UniProtKB-ARBA"/>
</dbReference>
<dbReference type="Pfam" id="PF02826">
    <property type="entry name" value="2-Hacid_dh_C"/>
    <property type="match status" value="1"/>
</dbReference>
<dbReference type="Pfam" id="PF00389">
    <property type="entry name" value="2-Hacid_dh"/>
    <property type="match status" value="1"/>
</dbReference>
<dbReference type="Proteomes" id="UP000175616">
    <property type="component" value="Unassembled WGS sequence"/>
</dbReference>
<comment type="caution">
    <text evidence="7">The sequence shown here is derived from an EMBL/GenBank/DDBJ whole genome shotgun (WGS) entry which is preliminary data.</text>
</comment>
<evidence type="ECO:0000256" key="1">
    <source>
        <dbReference type="ARBA" id="ARBA00005854"/>
    </source>
</evidence>
<reference evidence="7 8" key="1">
    <citation type="submission" date="2016-06" db="EMBL/GenBank/DDBJ databases">
        <title>Gene turnover analysis identifies the evolutionary adaptation of the extremophile Acidithiobacillus caldus.</title>
        <authorList>
            <person name="Zhang X."/>
        </authorList>
    </citation>
    <scope>NUCLEOTIDE SEQUENCE [LARGE SCALE GENOMIC DNA]</scope>
    <source>
        <strain evidence="7 8">DX</strain>
    </source>
</reference>
<dbReference type="PATRIC" id="fig|33059.14.peg.2280"/>
<accession>A0A1E7YJG7</accession>
<organism evidence="7 8">
    <name type="scientific">Acidithiobacillus caldus</name>
    <dbReference type="NCBI Taxonomy" id="33059"/>
    <lineage>
        <taxon>Bacteria</taxon>
        <taxon>Pseudomonadati</taxon>
        <taxon>Pseudomonadota</taxon>
        <taxon>Acidithiobacillia</taxon>
        <taxon>Acidithiobacillales</taxon>
        <taxon>Acidithiobacillaceae</taxon>
        <taxon>Acidithiobacillus</taxon>
    </lineage>
</organism>